<feature type="domain" description="Reverse transcriptase/retrotransposon-derived protein RNase H-like" evidence="1">
    <location>
        <begin position="2"/>
        <end position="69"/>
    </location>
</feature>
<dbReference type="Pfam" id="PF17921">
    <property type="entry name" value="Integrase_H2C2"/>
    <property type="match status" value="1"/>
</dbReference>
<reference evidence="4" key="2">
    <citation type="submission" date="2025-08" db="UniProtKB">
        <authorList>
            <consortium name="RefSeq"/>
        </authorList>
    </citation>
    <scope>IDENTIFICATION</scope>
    <source>
        <tissue evidence="4">Leaf</tissue>
    </source>
</reference>
<dbReference type="PANTHER" id="PTHR34072">
    <property type="entry name" value="ENZYMATIC POLYPROTEIN-RELATED"/>
    <property type="match status" value="1"/>
</dbReference>
<evidence type="ECO:0000259" key="2">
    <source>
        <dbReference type="Pfam" id="PF17921"/>
    </source>
</evidence>
<name>A0A1U7YNI8_NICSY</name>
<keyword evidence="3" id="KW-1185">Reference proteome</keyword>
<dbReference type="Gene3D" id="1.10.340.70">
    <property type="match status" value="1"/>
</dbReference>
<dbReference type="InterPro" id="IPR041588">
    <property type="entry name" value="Integrase_H2C2"/>
</dbReference>
<evidence type="ECO:0000259" key="1">
    <source>
        <dbReference type="Pfam" id="PF17919"/>
    </source>
</evidence>
<sequence>MCLTTAPILALPSGSGGFSVFCDASRVGLGCVIMQNGRVIAYASRQLKKHEQNYPTHDLEMAAVVFAQRDMNLRQRRWMEILKDYDCFILYHPGKTNVVDDTLSRKSMGSLAHRTPAKRLLSKDIQRLEDTGIKFSVGNSEALLACAQAKSSLVEHIKATQYEDDRLCKYRDEALAGKSKDMIVERDGVVRMGDRLCVADVDELRHAILEEAHNSKYTIHPGSTKMYHDLKQFYWCEVQEAMDKVQLIRQILLTTQSKQKSYADKRRRDLVFTIGDKMFRRVSHMKVFHVSMLRKYISDSSQVLEAPAIPLDEKLFYEEEPMAIVDR</sequence>
<dbReference type="RefSeq" id="XP_009804658.1">
    <property type="nucleotide sequence ID" value="XM_009806356.1"/>
</dbReference>
<protein>
    <submittedName>
        <fullName evidence="4">Uncharacterized protein LOC104249851</fullName>
    </submittedName>
</protein>
<dbReference type="Pfam" id="PF17919">
    <property type="entry name" value="RT_RNaseH_2"/>
    <property type="match status" value="1"/>
</dbReference>
<dbReference type="InterPro" id="IPR043502">
    <property type="entry name" value="DNA/RNA_pol_sf"/>
</dbReference>
<feature type="domain" description="Integrase zinc-binding" evidence="2">
    <location>
        <begin position="203"/>
        <end position="236"/>
    </location>
</feature>
<dbReference type="STRING" id="4096.A0A1U7YNI8"/>
<accession>A0A1U7YNI8</accession>
<dbReference type="AlphaFoldDB" id="A0A1U7YNI8"/>
<organism evidence="3 4">
    <name type="scientific">Nicotiana sylvestris</name>
    <name type="common">Wood tobacco</name>
    <name type="synonym">South American tobacco</name>
    <dbReference type="NCBI Taxonomy" id="4096"/>
    <lineage>
        <taxon>Eukaryota</taxon>
        <taxon>Viridiplantae</taxon>
        <taxon>Streptophyta</taxon>
        <taxon>Embryophyta</taxon>
        <taxon>Tracheophyta</taxon>
        <taxon>Spermatophyta</taxon>
        <taxon>Magnoliopsida</taxon>
        <taxon>eudicotyledons</taxon>
        <taxon>Gunneridae</taxon>
        <taxon>Pentapetalae</taxon>
        <taxon>asterids</taxon>
        <taxon>lamiids</taxon>
        <taxon>Solanales</taxon>
        <taxon>Solanaceae</taxon>
        <taxon>Nicotianoideae</taxon>
        <taxon>Nicotianeae</taxon>
        <taxon>Nicotiana</taxon>
    </lineage>
</organism>
<proteinExistence type="predicted"/>
<dbReference type="eggNOG" id="KOG0017">
    <property type="taxonomic scope" value="Eukaryota"/>
</dbReference>
<dbReference type="InterPro" id="IPR041577">
    <property type="entry name" value="RT_RNaseH_2"/>
</dbReference>
<evidence type="ECO:0000313" key="4">
    <source>
        <dbReference type="RefSeq" id="XP_009804658.1"/>
    </source>
</evidence>
<gene>
    <name evidence="4" type="primary">LOC104249851</name>
</gene>
<dbReference type="SUPFAM" id="SSF56672">
    <property type="entry name" value="DNA/RNA polymerases"/>
    <property type="match status" value="1"/>
</dbReference>
<dbReference type="Proteomes" id="UP000189701">
    <property type="component" value="Unplaced"/>
</dbReference>
<dbReference type="PANTHER" id="PTHR34072:SF59">
    <property type="entry name" value="CCHC-TYPE INTEGRASE"/>
    <property type="match status" value="1"/>
</dbReference>
<dbReference type="CDD" id="cd09274">
    <property type="entry name" value="RNase_HI_RT_Ty3"/>
    <property type="match status" value="1"/>
</dbReference>
<reference evidence="3" key="1">
    <citation type="journal article" date="2013" name="Genome Biol.">
        <title>Reference genomes and transcriptomes of Nicotiana sylvestris and Nicotiana tomentosiformis.</title>
        <authorList>
            <person name="Sierro N."/>
            <person name="Battey J.N."/>
            <person name="Ouadi S."/>
            <person name="Bovet L."/>
            <person name="Goepfert S."/>
            <person name="Bakaher N."/>
            <person name="Peitsch M.C."/>
            <person name="Ivanov N.V."/>
        </authorList>
    </citation>
    <scope>NUCLEOTIDE SEQUENCE [LARGE SCALE GENOMIC DNA]</scope>
</reference>
<evidence type="ECO:0000313" key="3">
    <source>
        <dbReference type="Proteomes" id="UP000189701"/>
    </source>
</evidence>